<dbReference type="NCBIfam" id="TIGR02974">
    <property type="entry name" value="phageshock_pspF"/>
    <property type="match status" value="1"/>
</dbReference>
<evidence type="ECO:0000256" key="4">
    <source>
        <dbReference type="ARBA" id="ARBA00023015"/>
    </source>
</evidence>
<gene>
    <name evidence="9" type="ORF">FHS48_003234</name>
</gene>
<evidence type="ECO:0000256" key="7">
    <source>
        <dbReference type="SAM" id="MobiDB-lite"/>
    </source>
</evidence>
<dbReference type="FunFam" id="3.40.50.300:FF:000006">
    <property type="entry name" value="DNA-binding transcriptional regulator NtrC"/>
    <property type="match status" value="1"/>
</dbReference>
<dbReference type="RefSeq" id="WP_184264859.1">
    <property type="nucleotide sequence ID" value="NZ_JACIIX010000013.1"/>
</dbReference>
<evidence type="ECO:0000256" key="3">
    <source>
        <dbReference type="ARBA" id="ARBA00023012"/>
    </source>
</evidence>
<dbReference type="SMART" id="SM00382">
    <property type="entry name" value="AAA"/>
    <property type="match status" value="1"/>
</dbReference>
<evidence type="ECO:0000256" key="1">
    <source>
        <dbReference type="ARBA" id="ARBA00022741"/>
    </source>
</evidence>
<name>A0A7W9ZHW8_NOVIT</name>
<evidence type="ECO:0000313" key="9">
    <source>
        <dbReference type="EMBL" id="MBB6211791.1"/>
    </source>
</evidence>
<reference evidence="9 10" key="1">
    <citation type="submission" date="2020-08" db="EMBL/GenBank/DDBJ databases">
        <title>Genomic Encyclopedia of Type Strains, Phase IV (KMG-IV): sequencing the most valuable type-strain genomes for metagenomic binning, comparative biology and taxonomic classification.</title>
        <authorList>
            <person name="Goeker M."/>
        </authorList>
    </citation>
    <scope>NUCLEOTIDE SEQUENCE [LARGE SCALE GENOMIC DNA]</scope>
    <source>
        <strain evidence="9 10">DSM 11590</strain>
    </source>
</reference>
<keyword evidence="5" id="KW-0010">Activator</keyword>
<dbReference type="CDD" id="cd00009">
    <property type="entry name" value="AAA"/>
    <property type="match status" value="1"/>
</dbReference>
<dbReference type="Gene3D" id="1.10.10.60">
    <property type="entry name" value="Homeodomain-like"/>
    <property type="match status" value="1"/>
</dbReference>
<proteinExistence type="predicted"/>
<dbReference type="PANTHER" id="PTHR32071">
    <property type="entry name" value="TRANSCRIPTIONAL REGULATORY PROTEIN"/>
    <property type="match status" value="1"/>
</dbReference>
<dbReference type="GO" id="GO:0043565">
    <property type="term" value="F:sequence-specific DNA binding"/>
    <property type="evidence" value="ECO:0007669"/>
    <property type="project" value="InterPro"/>
</dbReference>
<dbReference type="InterPro" id="IPR002078">
    <property type="entry name" value="Sigma_54_int"/>
</dbReference>
<dbReference type="InterPro" id="IPR014317">
    <property type="entry name" value="Transcription_activator_PspF"/>
</dbReference>
<evidence type="ECO:0000256" key="2">
    <source>
        <dbReference type="ARBA" id="ARBA00022840"/>
    </source>
</evidence>
<dbReference type="Proteomes" id="UP000544872">
    <property type="component" value="Unassembled WGS sequence"/>
</dbReference>
<keyword evidence="6" id="KW-0804">Transcription</keyword>
<dbReference type="InterPro" id="IPR003593">
    <property type="entry name" value="AAA+_ATPase"/>
</dbReference>
<evidence type="ECO:0000256" key="5">
    <source>
        <dbReference type="ARBA" id="ARBA00023159"/>
    </source>
</evidence>
<organism evidence="9 10">
    <name type="scientific">Novispirillum itersonii</name>
    <name type="common">Aquaspirillum itersonii</name>
    <dbReference type="NCBI Taxonomy" id="189"/>
    <lineage>
        <taxon>Bacteria</taxon>
        <taxon>Pseudomonadati</taxon>
        <taxon>Pseudomonadota</taxon>
        <taxon>Alphaproteobacteria</taxon>
        <taxon>Rhodospirillales</taxon>
        <taxon>Novispirillaceae</taxon>
        <taxon>Novispirillum</taxon>
    </lineage>
</organism>
<feature type="domain" description="Sigma-54 factor interaction" evidence="8">
    <location>
        <begin position="8"/>
        <end position="238"/>
    </location>
</feature>
<dbReference type="PROSITE" id="PS50045">
    <property type="entry name" value="SIGMA54_INTERACT_4"/>
    <property type="match status" value="1"/>
</dbReference>
<dbReference type="InterPro" id="IPR009057">
    <property type="entry name" value="Homeodomain-like_sf"/>
</dbReference>
<dbReference type="Pfam" id="PF02954">
    <property type="entry name" value="HTH_8"/>
    <property type="match status" value="1"/>
</dbReference>
<sequence>MRAPLSAPIGEDPAFLSMLDKVRRLAPLNRPVLVVGERGVGKELASERLHYLSGRWDGPVVKVNCAALPETLLESELFGHEAGAFTGAQKRRAGRFERAHRGTLILDEIASASLQVQEKLLRAIEYGDFERVGGVEQVSVDVRVIACANVDLPALARDGKFRADLLDRLAFDVVTVPALRQRPEDIPVLAQHFALRMTQELGRSVFAGFDPAVLAQLRAHAWPGNVRELKNVVERAVYQTPEDQPVAAVVLDPFAADGRPGATLNGPEPEAPPPVAAAPAGPAGPVPFTEAVTAYERQLLEAALRACDNQQTKGAEWLGLGYHQFRRLLKKHGVG</sequence>
<dbReference type="EMBL" id="JACIIX010000013">
    <property type="protein sequence ID" value="MBB6211791.1"/>
    <property type="molecule type" value="Genomic_DNA"/>
</dbReference>
<dbReference type="GO" id="GO:0005524">
    <property type="term" value="F:ATP binding"/>
    <property type="evidence" value="ECO:0007669"/>
    <property type="project" value="UniProtKB-KW"/>
</dbReference>
<dbReference type="Pfam" id="PF25601">
    <property type="entry name" value="AAA_lid_14"/>
    <property type="match status" value="1"/>
</dbReference>
<dbReference type="GO" id="GO:0006355">
    <property type="term" value="P:regulation of DNA-templated transcription"/>
    <property type="evidence" value="ECO:0007669"/>
    <property type="project" value="InterPro"/>
</dbReference>
<protein>
    <submittedName>
        <fullName evidence="9">Psp operon transcriptional activator</fullName>
    </submittedName>
</protein>
<feature type="region of interest" description="Disordered" evidence="7">
    <location>
        <begin position="258"/>
        <end position="282"/>
    </location>
</feature>
<comment type="caution">
    <text evidence="9">The sequence shown here is derived from an EMBL/GenBank/DDBJ whole genome shotgun (WGS) entry which is preliminary data.</text>
</comment>
<dbReference type="SUPFAM" id="SSF46689">
    <property type="entry name" value="Homeodomain-like"/>
    <property type="match status" value="1"/>
</dbReference>
<dbReference type="Gene3D" id="3.40.50.300">
    <property type="entry name" value="P-loop containing nucleotide triphosphate hydrolases"/>
    <property type="match status" value="1"/>
</dbReference>
<dbReference type="InterPro" id="IPR058031">
    <property type="entry name" value="AAA_lid_NorR"/>
</dbReference>
<dbReference type="GO" id="GO:0000160">
    <property type="term" value="P:phosphorelay signal transduction system"/>
    <property type="evidence" value="ECO:0007669"/>
    <property type="project" value="UniProtKB-KW"/>
</dbReference>
<dbReference type="InterPro" id="IPR025944">
    <property type="entry name" value="Sigma_54_int_dom_CS"/>
</dbReference>
<keyword evidence="3" id="KW-0902">Two-component regulatory system</keyword>
<keyword evidence="1" id="KW-0547">Nucleotide-binding</keyword>
<evidence type="ECO:0000256" key="6">
    <source>
        <dbReference type="ARBA" id="ARBA00023163"/>
    </source>
</evidence>
<dbReference type="InterPro" id="IPR027417">
    <property type="entry name" value="P-loop_NTPase"/>
</dbReference>
<keyword evidence="4" id="KW-0805">Transcription regulation</keyword>
<accession>A0A7W9ZHW8</accession>
<evidence type="ECO:0000313" key="10">
    <source>
        <dbReference type="Proteomes" id="UP000544872"/>
    </source>
</evidence>
<dbReference type="SUPFAM" id="SSF52540">
    <property type="entry name" value="P-loop containing nucleoside triphosphate hydrolases"/>
    <property type="match status" value="1"/>
</dbReference>
<dbReference type="PANTHER" id="PTHR32071:SF38">
    <property type="entry name" value="PSP OPERON TRANSCRIPTIONAL ACTIVATOR"/>
    <property type="match status" value="1"/>
</dbReference>
<keyword evidence="10" id="KW-1185">Reference proteome</keyword>
<dbReference type="PROSITE" id="PS00688">
    <property type="entry name" value="SIGMA54_INTERACT_3"/>
    <property type="match status" value="1"/>
</dbReference>
<dbReference type="Gene3D" id="1.10.8.60">
    <property type="match status" value="1"/>
</dbReference>
<dbReference type="AlphaFoldDB" id="A0A7W9ZHW8"/>
<evidence type="ECO:0000259" key="8">
    <source>
        <dbReference type="PROSITE" id="PS50045"/>
    </source>
</evidence>
<dbReference type="InterPro" id="IPR002197">
    <property type="entry name" value="HTH_Fis"/>
</dbReference>
<dbReference type="Pfam" id="PF00158">
    <property type="entry name" value="Sigma54_activat"/>
    <property type="match status" value="1"/>
</dbReference>
<keyword evidence="2" id="KW-0067">ATP-binding</keyword>